<dbReference type="EMBL" id="JADCNL010000001">
    <property type="protein sequence ID" value="KAG0498762.1"/>
    <property type="molecule type" value="Genomic_DNA"/>
</dbReference>
<reference evidence="2 3" key="1">
    <citation type="journal article" date="2020" name="Nat. Food">
        <title>A phased Vanilla planifolia genome enables genetic improvement of flavour and production.</title>
        <authorList>
            <person name="Hasing T."/>
            <person name="Tang H."/>
            <person name="Brym M."/>
            <person name="Khazi F."/>
            <person name="Huang T."/>
            <person name="Chambers A.H."/>
        </authorList>
    </citation>
    <scope>NUCLEOTIDE SEQUENCE [LARGE SCALE GENOMIC DNA]</scope>
    <source>
        <tissue evidence="2">Leaf</tissue>
    </source>
</reference>
<dbReference type="Gene3D" id="1.20.1280.50">
    <property type="match status" value="1"/>
</dbReference>
<dbReference type="SUPFAM" id="SSF81383">
    <property type="entry name" value="F-box domain"/>
    <property type="match status" value="1"/>
</dbReference>
<dbReference type="InterPro" id="IPR001810">
    <property type="entry name" value="F-box_dom"/>
</dbReference>
<dbReference type="GO" id="GO:0019005">
    <property type="term" value="C:SCF ubiquitin ligase complex"/>
    <property type="evidence" value="ECO:0007669"/>
    <property type="project" value="TreeGrafter"/>
</dbReference>
<dbReference type="InterPro" id="IPR057207">
    <property type="entry name" value="FBXL15_LRR"/>
</dbReference>
<dbReference type="PANTHER" id="PTHR13318">
    <property type="entry name" value="PARTNER OF PAIRED, ISOFORM B-RELATED"/>
    <property type="match status" value="1"/>
</dbReference>
<dbReference type="Proteomes" id="UP000636800">
    <property type="component" value="Chromosome 1"/>
</dbReference>
<dbReference type="Gene3D" id="3.80.10.10">
    <property type="entry name" value="Ribonuclease Inhibitor"/>
    <property type="match status" value="2"/>
</dbReference>
<dbReference type="SUPFAM" id="SSF52047">
    <property type="entry name" value="RNI-like"/>
    <property type="match status" value="1"/>
</dbReference>
<evidence type="ECO:0000259" key="1">
    <source>
        <dbReference type="SMART" id="SM00256"/>
    </source>
</evidence>
<dbReference type="AlphaFoldDB" id="A0A835S763"/>
<dbReference type="OrthoDB" id="1896158at2759"/>
<name>A0A835S763_VANPL</name>
<evidence type="ECO:0000313" key="3">
    <source>
        <dbReference type="Proteomes" id="UP000636800"/>
    </source>
</evidence>
<dbReference type="Pfam" id="PF00646">
    <property type="entry name" value="F-box"/>
    <property type="match status" value="1"/>
</dbReference>
<feature type="domain" description="F-box" evidence="1">
    <location>
        <begin position="66"/>
        <end position="106"/>
    </location>
</feature>
<dbReference type="InterPro" id="IPR006553">
    <property type="entry name" value="Leu-rich_rpt_Cys-con_subtyp"/>
</dbReference>
<dbReference type="SMART" id="SM00367">
    <property type="entry name" value="LRR_CC"/>
    <property type="match status" value="4"/>
</dbReference>
<dbReference type="InterPro" id="IPR036047">
    <property type="entry name" value="F-box-like_dom_sf"/>
</dbReference>
<evidence type="ECO:0000313" key="2">
    <source>
        <dbReference type="EMBL" id="KAG0498762.1"/>
    </source>
</evidence>
<organism evidence="2 3">
    <name type="scientific">Vanilla planifolia</name>
    <name type="common">Vanilla</name>
    <dbReference type="NCBI Taxonomy" id="51239"/>
    <lineage>
        <taxon>Eukaryota</taxon>
        <taxon>Viridiplantae</taxon>
        <taxon>Streptophyta</taxon>
        <taxon>Embryophyta</taxon>
        <taxon>Tracheophyta</taxon>
        <taxon>Spermatophyta</taxon>
        <taxon>Magnoliopsida</taxon>
        <taxon>Liliopsida</taxon>
        <taxon>Asparagales</taxon>
        <taxon>Orchidaceae</taxon>
        <taxon>Vanilloideae</taxon>
        <taxon>Vanilleae</taxon>
        <taxon>Vanilla</taxon>
    </lineage>
</organism>
<dbReference type="GO" id="GO:0031146">
    <property type="term" value="P:SCF-dependent proteasomal ubiquitin-dependent protein catabolic process"/>
    <property type="evidence" value="ECO:0007669"/>
    <property type="project" value="TreeGrafter"/>
</dbReference>
<keyword evidence="3" id="KW-1185">Reference proteome</keyword>
<protein>
    <recommendedName>
        <fullName evidence="1">F-box domain-containing protein</fullName>
    </recommendedName>
</protein>
<dbReference type="InterPro" id="IPR032675">
    <property type="entry name" value="LRR_dom_sf"/>
</dbReference>
<dbReference type="PANTHER" id="PTHR13318:SF74">
    <property type="entry name" value="OS02G0658500 PROTEIN"/>
    <property type="match status" value="1"/>
</dbReference>
<comment type="caution">
    <text evidence="2">The sequence shown here is derived from an EMBL/GenBank/DDBJ whole genome shotgun (WGS) entry which is preliminary data.</text>
</comment>
<accession>A0A835S763</accession>
<gene>
    <name evidence="2" type="ORF">HPP92_003453</name>
</gene>
<sequence>MHQLHYHRIGSCPDLHFADKPPSFTNVLHKMHLTDPSLRLDPTKLRSRSPSPPLPANFGHDCTALLSDELLLSILSSLPEWYRAQLGLVCKRWLRLVDRLRSSITLLDWYFLAGPSRRLMVRFHDLAEIDLVPAAFVSRHSFSPVILTRSSYSLRMDALSAHGPFELPFLDSDAIDRGLEVLARDYPGLRKLCTIAAVESEVGLVAVALECPNLQELDLHCCSDTSLRAISAFGNLQILRLVASLNGIYDGPGVSDIGLTILAHGCKRLVKLELGGCEASFDGISAIGSCCLMLEELTIWDDRRMEGGWFAALPYCANLKTLRLLSCRKIDGLLEPLEDLESCPAIERFQLHHCHFRDKTSLKALFIMCESIKEIDFLYCWGLDNDMFSMAIICRKVKLLSLEGCSKITTKCLESVILSWNDLQSLFVISCNSIRNDELNPALSSLFSSLKQLKWRPDSKSWLSMNLAGTGMGKKGRKFFRRFRG</sequence>
<dbReference type="SMART" id="SM00256">
    <property type="entry name" value="FBOX"/>
    <property type="match status" value="1"/>
</dbReference>
<dbReference type="Pfam" id="PF25372">
    <property type="entry name" value="DUF7885"/>
    <property type="match status" value="1"/>
</dbReference>
<proteinExistence type="predicted"/>